<organism evidence="1 2">
    <name type="scientific">Schleiferilactobacillus perolens DSM 12744</name>
    <dbReference type="NCBI Taxonomy" id="1423792"/>
    <lineage>
        <taxon>Bacteria</taxon>
        <taxon>Bacillati</taxon>
        <taxon>Bacillota</taxon>
        <taxon>Bacilli</taxon>
        <taxon>Lactobacillales</taxon>
        <taxon>Lactobacillaceae</taxon>
        <taxon>Schleiferilactobacillus</taxon>
    </lineage>
</organism>
<dbReference type="Proteomes" id="UP000051330">
    <property type="component" value="Unassembled WGS sequence"/>
</dbReference>
<comment type="caution">
    <text evidence="1">The sequence shown here is derived from an EMBL/GenBank/DDBJ whole genome shotgun (WGS) entry which is preliminary data.</text>
</comment>
<name>A0A0R1N1D6_9LACO</name>
<sequence length="322" mass="35762">MHRIYNQTSAAEQKRLLEEENKLSTGYAAFVIAGEGENLIRHAQQMTKSDFAVYFQGLGQQMNLPWATGTRSHWLYYFLQLDAGDVVVVPEGHHFHLFKVTNGPQVEPAIAQAHDIGFVVTVKPLDMVVPTKRQLGPALTSILKFRGTDLKLTGQSVTDVQALLTPSQETQASEPSQKDIAQMQAALLKMPEKQYHQLIAHYLTQLGATEIIFPAISQLPTTDEPSAAADVIAVFRKLGAVVFVHAQQDDGVVDEAGIQKMVAYQYTTFEKFDTFVPIKWFVTTGHLPEEEDEAVGYVQENRVQVLQNTDLAERLVIAGISL</sequence>
<protein>
    <submittedName>
        <fullName evidence="1">Uncharacterized protein</fullName>
    </submittedName>
</protein>
<dbReference type="EMBL" id="AZEC01000003">
    <property type="protein sequence ID" value="KRL13820.1"/>
    <property type="molecule type" value="Genomic_DNA"/>
</dbReference>
<dbReference type="STRING" id="1423792.FD09_GL001851"/>
<dbReference type="AlphaFoldDB" id="A0A0R1N1D6"/>
<dbReference type="PATRIC" id="fig|1423792.3.peg.1877"/>
<evidence type="ECO:0000313" key="2">
    <source>
        <dbReference type="Proteomes" id="UP000051330"/>
    </source>
</evidence>
<accession>A0A0R1N1D6</accession>
<reference evidence="1 2" key="1">
    <citation type="journal article" date="2015" name="Genome Announc.">
        <title>Expanding the biotechnology potential of lactobacilli through comparative genomics of 213 strains and associated genera.</title>
        <authorList>
            <person name="Sun Z."/>
            <person name="Harris H.M."/>
            <person name="McCann A."/>
            <person name="Guo C."/>
            <person name="Argimon S."/>
            <person name="Zhang W."/>
            <person name="Yang X."/>
            <person name="Jeffery I.B."/>
            <person name="Cooney J.C."/>
            <person name="Kagawa T.F."/>
            <person name="Liu W."/>
            <person name="Song Y."/>
            <person name="Salvetti E."/>
            <person name="Wrobel A."/>
            <person name="Rasinkangas P."/>
            <person name="Parkhill J."/>
            <person name="Rea M.C."/>
            <person name="O'Sullivan O."/>
            <person name="Ritari J."/>
            <person name="Douillard F.P."/>
            <person name="Paul Ross R."/>
            <person name="Yang R."/>
            <person name="Briner A.E."/>
            <person name="Felis G.E."/>
            <person name="de Vos W.M."/>
            <person name="Barrangou R."/>
            <person name="Klaenhammer T.R."/>
            <person name="Caufield P.W."/>
            <person name="Cui Y."/>
            <person name="Zhang H."/>
            <person name="O'Toole P.W."/>
        </authorList>
    </citation>
    <scope>NUCLEOTIDE SEQUENCE [LARGE SCALE GENOMIC DNA]</scope>
    <source>
        <strain evidence="1 2">DSM 12744</strain>
    </source>
</reference>
<evidence type="ECO:0000313" key="1">
    <source>
        <dbReference type="EMBL" id="KRL13820.1"/>
    </source>
</evidence>
<keyword evidence="2" id="KW-1185">Reference proteome</keyword>
<proteinExistence type="predicted"/>
<dbReference type="RefSeq" id="WP_162261473.1">
    <property type="nucleotide sequence ID" value="NZ_AZEC01000003.1"/>
</dbReference>
<gene>
    <name evidence="1" type="ORF">FD09_GL001851</name>
</gene>